<evidence type="ECO:0000313" key="15">
    <source>
        <dbReference type="Proteomes" id="UP000307943"/>
    </source>
</evidence>
<keyword evidence="8 12" id="KW-0663">Pyridoxal phosphate</keyword>
<dbReference type="RefSeq" id="WP_139606502.1">
    <property type="nucleotide sequence ID" value="NZ_VDCQ01000067.1"/>
</dbReference>
<evidence type="ECO:0000256" key="3">
    <source>
        <dbReference type="ARBA" id="ARBA00010008"/>
    </source>
</evidence>
<comment type="similarity">
    <text evidence="3">Belongs to the class-II pyridoxal-phosphate-dependent aminotransferase family. BioF subfamily.</text>
</comment>
<dbReference type="Proteomes" id="UP000307943">
    <property type="component" value="Unassembled WGS sequence"/>
</dbReference>
<evidence type="ECO:0000259" key="13">
    <source>
        <dbReference type="Pfam" id="PF00155"/>
    </source>
</evidence>
<keyword evidence="15" id="KW-1185">Reference proteome</keyword>
<evidence type="ECO:0000256" key="10">
    <source>
        <dbReference type="ARBA" id="ARBA00033381"/>
    </source>
</evidence>
<evidence type="ECO:0000256" key="5">
    <source>
        <dbReference type="ARBA" id="ARBA00013187"/>
    </source>
</evidence>
<protein>
    <recommendedName>
        <fullName evidence="5">8-amino-7-oxononanoate synthase</fullName>
        <ecNumber evidence="5">2.3.1.47</ecNumber>
    </recommendedName>
    <alternativeName>
        <fullName evidence="9">7-keto-8-amino-pelargonic acid synthase</fullName>
    </alternativeName>
    <alternativeName>
        <fullName evidence="10">8-amino-7-ketopelargonate synthase</fullName>
    </alternativeName>
</protein>
<organism evidence="14 15">
    <name type="scientific">Paenibacillus hemerocallicola</name>
    <dbReference type="NCBI Taxonomy" id="1172614"/>
    <lineage>
        <taxon>Bacteria</taxon>
        <taxon>Bacillati</taxon>
        <taxon>Bacillota</taxon>
        <taxon>Bacilli</taxon>
        <taxon>Bacillales</taxon>
        <taxon>Paenibacillaceae</taxon>
        <taxon>Paenibacillus</taxon>
    </lineage>
</organism>
<dbReference type="EMBL" id="VDCQ01000067">
    <property type="protein sequence ID" value="TNJ62040.1"/>
    <property type="molecule type" value="Genomic_DNA"/>
</dbReference>
<evidence type="ECO:0000256" key="2">
    <source>
        <dbReference type="ARBA" id="ARBA00004746"/>
    </source>
</evidence>
<dbReference type="Gene3D" id="3.90.1150.10">
    <property type="entry name" value="Aspartate Aminotransferase, domain 1"/>
    <property type="match status" value="1"/>
</dbReference>
<dbReference type="InterPro" id="IPR050087">
    <property type="entry name" value="AON_synthase_class-II"/>
</dbReference>
<comment type="subunit">
    <text evidence="4">Homodimer.</text>
</comment>
<name>A0A5C4SZP2_9BACL</name>
<dbReference type="PANTHER" id="PTHR13693">
    <property type="entry name" value="CLASS II AMINOTRANSFERASE/8-AMINO-7-OXONONANOATE SYNTHASE"/>
    <property type="match status" value="1"/>
</dbReference>
<dbReference type="EC" id="2.3.1.47" evidence="5"/>
<sequence>MRIELDRLKAEGQYRTLAESASSCEDGWIWRDGKRMLNLASNHYLGLGHRLDEAALARWTENAGEAVAGFGTDADAAIRTGATASRLIVGGDPAIGRFERDFAAYKGTEASLVFGSGYMANVGIIGALVGRNDIVFSDKLNHASIVDGAVLSRAETVRYRNRDMDHLESLLRRADPSKKKLIVTDSVFSMDGSIAPLAELAELKERYGAMLMVDEAHSGGVYGREGEGLAHALGLTGRIDVQMGTFGKAYGCYGAYAAGDAVVIDYLVNKARSLIFSTALPPMVVHAIRDQWKAVRRDGWRRERLLSQAEWLRMQLRGAGFDTGDSECHIVPVIVGSNERAVAFGRRLQEEGVAAVPIRPPTVPEGTARIRFTPMATHREEDLQMALERIVTVGRELGVVPG</sequence>
<evidence type="ECO:0000256" key="7">
    <source>
        <dbReference type="ARBA" id="ARBA00022756"/>
    </source>
</evidence>
<dbReference type="GO" id="GO:0008710">
    <property type="term" value="F:8-amino-7-oxononanoate synthase activity"/>
    <property type="evidence" value="ECO:0007669"/>
    <property type="project" value="UniProtKB-EC"/>
</dbReference>
<dbReference type="GO" id="GO:0030170">
    <property type="term" value="F:pyridoxal phosphate binding"/>
    <property type="evidence" value="ECO:0007669"/>
    <property type="project" value="InterPro"/>
</dbReference>
<proteinExistence type="inferred from homology"/>
<keyword evidence="7" id="KW-0093">Biotin biosynthesis</keyword>
<feature type="domain" description="Aminotransferase class I/classII large" evidence="13">
    <location>
        <begin position="35"/>
        <end position="390"/>
    </location>
</feature>
<evidence type="ECO:0000256" key="8">
    <source>
        <dbReference type="ARBA" id="ARBA00022898"/>
    </source>
</evidence>
<comment type="cofactor">
    <cofactor evidence="1 12">
        <name>pyridoxal 5'-phosphate</name>
        <dbReference type="ChEBI" id="CHEBI:597326"/>
    </cofactor>
</comment>
<dbReference type="InterPro" id="IPR015421">
    <property type="entry name" value="PyrdxlP-dep_Trfase_major"/>
</dbReference>
<reference evidence="14 15" key="1">
    <citation type="submission" date="2019-05" db="EMBL/GenBank/DDBJ databases">
        <title>We sequenced the genome of Paenibacillus hemerocallicola KCTC 33185 for further insight into its adaptation and study the phylogeny of Paenibacillus.</title>
        <authorList>
            <person name="Narsing Rao M.P."/>
        </authorList>
    </citation>
    <scope>NUCLEOTIDE SEQUENCE [LARGE SCALE GENOMIC DNA]</scope>
    <source>
        <strain evidence="14 15">KCTC 33185</strain>
    </source>
</reference>
<accession>A0A5C4SZP2</accession>
<evidence type="ECO:0000256" key="6">
    <source>
        <dbReference type="ARBA" id="ARBA00022679"/>
    </source>
</evidence>
<dbReference type="SUPFAM" id="SSF53383">
    <property type="entry name" value="PLP-dependent transferases"/>
    <property type="match status" value="1"/>
</dbReference>
<evidence type="ECO:0000256" key="12">
    <source>
        <dbReference type="RuleBase" id="RU003693"/>
    </source>
</evidence>
<dbReference type="GO" id="GO:0009102">
    <property type="term" value="P:biotin biosynthetic process"/>
    <property type="evidence" value="ECO:0007669"/>
    <property type="project" value="UniProtKB-KW"/>
</dbReference>
<keyword evidence="6" id="KW-0808">Transferase</keyword>
<evidence type="ECO:0000313" key="14">
    <source>
        <dbReference type="EMBL" id="TNJ62040.1"/>
    </source>
</evidence>
<dbReference type="InterPro" id="IPR004839">
    <property type="entry name" value="Aminotransferase_I/II_large"/>
</dbReference>
<evidence type="ECO:0000256" key="4">
    <source>
        <dbReference type="ARBA" id="ARBA00011738"/>
    </source>
</evidence>
<dbReference type="PANTHER" id="PTHR13693:SF100">
    <property type="entry name" value="8-AMINO-7-OXONONANOATE SYNTHASE"/>
    <property type="match status" value="1"/>
</dbReference>
<dbReference type="InterPro" id="IPR015424">
    <property type="entry name" value="PyrdxlP-dep_Trfase"/>
</dbReference>
<dbReference type="InterPro" id="IPR015422">
    <property type="entry name" value="PyrdxlP-dep_Trfase_small"/>
</dbReference>
<dbReference type="AlphaFoldDB" id="A0A5C4SZP2"/>
<dbReference type="Gene3D" id="3.40.640.10">
    <property type="entry name" value="Type I PLP-dependent aspartate aminotransferase-like (Major domain)"/>
    <property type="match status" value="1"/>
</dbReference>
<dbReference type="PROSITE" id="PS00599">
    <property type="entry name" value="AA_TRANSFER_CLASS_2"/>
    <property type="match status" value="1"/>
</dbReference>
<gene>
    <name evidence="14" type="ORF">FE784_32850</name>
</gene>
<comment type="catalytic activity">
    <reaction evidence="11">
        <text>6-carboxyhexanoyl-[ACP] + L-alanine + H(+) = (8S)-8-amino-7-oxononanoate + holo-[ACP] + CO2</text>
        <dbReference type="Rhea" id="RHEA:42288"/>
        <dbReference type="Rhea" id="RHEA-COMP:9685"/>
        <dbReference type="Rhea" id="RHEA-COMP:9955"/>
        <dbReference type="ChEBI" id="CHEBI:15378"/>
        <dbReference type="ChEBI" id="CHEBI:16526"/>
        <dbReference type="ChEBI" id="CHEBI:57972"/>
        <dbReference type="ChEBI" id="CHEBI:64479"/>
        <dbReference type="ChEBI" id="CHEBI:78846"/>
        <dbReference type="ChEBI" id="CHEBI:149468"/>
        <dbReference type="EC" id="2.3.1.47"/>
    </reaction>
</comment>
<dbReference type="CDD" id="cd06454">
    <property type="entry name" value="KBL_like"/>
    <property type="match status" value="1"/>
</dbReference>
<evidence type="ECO:0000256" key="1">
    <source>
        <dbReference type="ARBA" id="ARBA00001933"/>
    </source>
</evidence>
<comment type="pathway">
    <text evidence="2">Cofactor biosynthesis; biotin biosynthesis.</text>
</comment>
<dbReference type="Pfam" id="PF00155">
    <property type="entry name" value="Aminotran_1_2"/>
    <property type="match status" value="1"/>
</dbReference>
<comment type="caution">
    <text evidence="14">The sequence shown here is derived from an EMBL/GenBank/DDBJ whole genome shotgun (WGS) entry which is preliminary data.</text>
</comment>
<dbReference type="OrthoDB" id="9807157at2"/>
<evidence type="ECO:0000256" key="11">
    <source>
        <dbReference type="ARBA" id="ARBA00047715"/>
    </source>
</evidence>
<dbReference type="InterPro" id="IPR001917">
    <property type="entry name" value="Aminotrans_II_pyridoxalP_BS"/>
</dbReference>
<evidence type="ECO:0000256" key="9">
    <source>
        <dbReference type="ARBA" id="ARBA00032610"/>
    </source>
</evidence>